<protein>
    <recommendedName>
        <fullName evidence="9">YetF C-terminal domain-containing protein</fullName>
    </recommendedName>
</protein>
<evidence type="ECO:0000256" key="5">
    <source>
        <dbReference type="ARBA" id="ARBA00022989"/>
    </source>
</evidence>
<dbReference type="GO" id="GO:0005886">
    <property type="term" value="C:plasma membrane"/>
    <property type="evidence" value="ECO:0007669"/>
    <property type="project" value="UniProtKB-SubCell"/>
</dbReference>
<dbReference type="Gene3D" id="3.30.240.20">
    <property type="entry name" value="bsu07140 like domains"/>
    <property type="match status" value="1"/>
</dbReference>
<feature type="transmembrane region" description="Helical" evidence="8">
    <location>
        <begin position="68"/>
        <end position="88"/>
    </location>
</feature>
<evidence type="ECO:0000256" key="3">
    <source>
        <dbReference type="ARBA" id="ARBA00022475"/>
    </source>
</evidence>
<dbReference type="EMBL" id="CP036318">
    <property type="protein sequence ID" value="QDV54103.1"/>
    <property type="molecule type" value="Genomic_DNA"/>
</dbReference>
<organism evidence="10 11">
    <name type="scientific">Rosistilla oblonga</name>
    <dbReference type="NCBI Taxonomy" id="2527990"/>
    <lineage>
        <taxon>Bacteria</taxon>
        <taxon>Pseudomonadati</taxon>
        <taxon>Planctomycetota</taxon>
        <taxon>Planctomycetia</taxon>
        <taxon>Pirellulales</taxon>
        <taxon>Pirellulaceae</taxon>
        <taxon>Rosistilla</taxon>
    </lineage>
</organism>
<dbReference type="Proteomes" id="UP000316770">
    <property type="component" value="Chromosome"/>
</dbReference>
<dbReference type="InterPro" id="IPR023090">
    <property type="entry name" value="UPF0702_alpha/beta_dom_sf"/>
</dbReference>
<accession>A0A518IM12</accession>
<evidence type="ECO:0000313" key="10">
    <source>
        <dbReference type="EMBL" id="QDV54103.1"/>
    </source>
</evidence>
<keyword evidence="3" id="KW-1003">Cell membrane</keyword>
<keyword evidence="11" id="KW-1185">Reference proteome</keyword>
<evidence type="ECO:0000256" key="1">
    <source>
        <dbReference type="ARBA" id="ARBA00004651"/>
    </source>
</evidence>
<dbReference type="PANTHER" id="PTHR34582">
    <property type="entry name" value="UPF0702 TRANSMEMBRANE PROTEIN YCAP"/>
    <property type="match status" value="1"/>
</dbReference>
<gene>
    <name evidence="10" type="ORF">Mal33_00440</name>
</gene>
<comment type="similarity">
    <text evidence="2">Belongs to the UPF0702 family.</text>
</comment>
<evidence type="ECO:0000256" key="6">
    <source>
        <dbReference type="ARBA" id="ARBA00023136"/>
    </source>
</evidence>
<name>A0A518IM12_9BACT</name>
<feature type="domain" description="YetF C-terminal" evidence="9">
    <location>
        <begin position="91"/>
        <end position="181"/>
    </location>
</feature>
<feature type="region of interest" description="Disordered" evidence="7">
    <location>
        <begin position="176"/>
        <end position="198"/>
    </location>
</feature>
<dbReference type="RefSeq" id="WP_145281558.1">
    <property type="nucleotide sequence ID" value="NZ_CP036318.1"/>
</dbReference>
<feature type="transmembrane region" description="Helical" evidence="8">
    <location>
        <begin position="12"/>
        <end position="31"/>
    </location>
</feature>
<evidence type="ECO:0000256" key="7">
    <source>
        <dbReference type="SAM" id="MobiDB-lite"/>
    </source>
</evidence>
<evidence type="ECO:0000256" key="4">
    <source>
        <dbReference type="ARBA" id="ARBA00022692"/>
    </source>
</evidence>
<evidence type="ECO:0000256" key="2">
    <source>
        <dbReference type="ARBA" id="ARBA00006448"/>
    </source>
</evidence>
<evidence type="ECO:0000256" key="8">
    <source>
        <dbReference type="SAM" id="Phobius"/>
    </source>
</evidence>
<keyword evidence="4 8" id="KW-0812">Transmembrane</keyword>
<comment type="subcellular location">
    <subcellularLocation>
        <location evidence="1">Cell membrane</location>
        <topology evidence="1">Multi-pass membrane protein</topology>
    </subcellularLocation>
</comment>
<sequence>MFEKWIDASPTQLGMILLSTVCVYAAILLYTRVSGLRSFSKMSAADFAMTIAIGSLFGATISAPSPTLLMGGFALLCVFVGQTVVAWLRRKSPTVCKLVDNQPMLLMAGSEILRGNLRRANLTEADLRGKLRQSNVYRYDDVLAVVFETTGDVSVLQRDDRNAPPDQEIFEGVIDSHRLELESRQPQPSDRSTDPYPR</sequence>
<keyword evidence="6 8" id="KW-0472">Membrane</keyword>
<evidence type="ECO:0000313" key="11">
    <source>
        <dbReference type="Proteomes" id="UP000316770"/>
    </source>
</evidence>
<dbReference type="InterPro" id="IPR007353">
    <property type="entry name" value="DUF421"/>
</dbReference>
<proteinExistence type="inferred from homology"/>
<evidence type="ECO:0000259" key="9">
    <source>
        <dbReference type="Pfam" id="PF04239"/>
    </source>
</evidence>
<dbReference type="PANTHER" id="PTHR34582:SF6">
    <property type="entry name" value="UPF0702 TRANSMEMBRANE PROTEIN YCAP"/>
    <property type="match status" value="1"/>
</dbReference>
<dbReference type="AlphaFoldDB" id="A0A518IM12"/>
<dbReference type="Pfam" id="PF04239">
    <property type="entry name" value="DUF421"/>
    <property type="match status" value="1"/>
</dbReference>
<keyword evidence="5 8" id="KW-1133">Transmembrane helix</keyword>
<reference evidence="10 11" key="1">
    <citation type="submission" date="2019-02" db="EMBL/GenBank/DDBJ databases">
        <title>Deep-cultivation of Planctomycetes and their phenomic and genomic characterization uncovers novel biology.</title>
        <authorList>
            <person name="Wiegand S."/>
            <person name="Jogler M."/>
            <person name="Boedeker C."/>
            <person name="Pinto D."/>
            <person name="Vollmers J."/>
            <person name="Rivas-Marin E."/>
            <person name="Kohn T."/>
            <person name="Peeters S.H."/>
            <person name="Heuer A."/>
            <person name="Rast P."/>
            <person name="Oberbeckmann S."/>
            <person name="Bunk B."/>
            <person name="Jeske O."/>
            <person name="Meyerdierks A."/>
            <person name="Storesund J.E."/>
            <person name="Kallscheuer N."/>
            <person name="Luecker S."/>
            <person name="Lage O.M."/>
            <person name="Pohl T."/>
            <person name="Merkel B.J."/>
            <person name="Hornburger P."/>
            <person name="Mueller R.-W."/>
            <person name="Bruemmer F."/>
            <person name="Labrenz M."/>
            <person name="Spormann A.M."/>
            <person name="Op den Camp H."/>
            <person name="Overmann J."/>
            <person name="Amann R."/>
            <person name="Jetten M.S.M."/>
            <person name="Mascher T."/>
            <person name="Medema M.H."/>
            <person name="Devos D.P."/>
            <person name="Kaster A.-K."/>
            <person name="Ovreas L."/>
            <person name="Rohde M."/>
            <person name="Galperin M.Y."/>
            <person name="Jogler C."/>
        </authorList>
    </citation>
    <scope>NUCLEOTIDE SEQUENCE [LARGE SCALE GENOMIC DNA]</scope>
    <source>
        <strain evidence="10 11">Mal33</strain>
    </source>
</reference>